<evidence type="ECO:0000256" key="1">
    <source>
        <dbReference type="ARBA" id="ARBA00004707"/>
    </source>
</evidence>
<sequence length="67" mass="7168">MAEASQQGRRMAAGQQQEQEEDLPQTGALEQGQAAGSDLDAVLDDIETTLETNAKEYVQGFVQKGGQ</sequence>
<name>A0A2N3RAJ8_9BIFI</name>
<comment type="pathway">
    <text evidence="1">Protein degradation; proteasomal Pup-dependent pathway.</text>
</comment>
<dbReference type="GO" id="GO:0010498">
    <property type="term" value="P:proteasomal protein catabolic process"/>
    <property type="evidence" value="ECO:0007669"/>
    <property type="project" value="InterPro"/>
</dbReference>
<feature type="region of interest" description="Disordered" evidence="5">
    <location>
        <begin position="1"/>
        <end position="38"/>
    </location>
</feature>
<proteinExistence type="inferred from homology"/>
<comment type="similarity">
    <text evidence="2">Belongs to the prokaryotic ubiquitin-like protein family.</text>
</comment>
<protein>
    <recommendedName>
        <fullName evidence="3">Prokaryotic ubiquitin-like protein Pup</fullName>
    </recommendedName>
    <alternativeName>
        <fullName evidence="4">Bacterial ubiquitin-like modifier</fullName>
    </alternativeName>
</protein>
<dbReference type="AlphaFoldDB" id="A0A2N3RAJ8"/>
<evidence type="ECO:0000256" key="3">
    <source>
        <dbReference type="ARBA" id="ARBA00016748"/>
    </source>
</evidence>
<evidence type="ECO:0000256" key="5">
    <source>
        <dbReference type="SAM" id="MobiDB-lite"/>
    </source>
</evidence>
<evidence type="ECO:0000256" key="4">
    <source>
        <dbReference type="ARBA" id="ARBA00032321"/>
    </source>
</evidence>
<gene>
    <name evidence="6" type="ORF">CQR44_1058</name>
</gene>
<dbReference type="GO" id="GO:0019941">
    <property type="term" value="P:modification-dependent protein catabolic process"/>
    <property type="evidence" value="ECO:0007669"/>
    <property type="project" value="InterPro"/>
</dbReference>
<reference evidence="6 7" key="1">
    <citation type="submission" date="2017-10" db="EMBL/GenBank/DDBJ databases">
        <title>Bifidobacterium genomics.</title>
        <authorList>
            <person name="Lugli G.A."/>
            <person name="Milani C."/>
            <person name="Mancabelli L."/>
        </authorList>
    </citation>
    <scope>NUCLEOTIDE SEQUENCE [LARGE SCALE GENOMIC DNA]</scope>
    <source>
        <strain evidence="6 7">1460B</strain>
    </source>
</reference>
<comment type="caution">
    <text evidence="6">The sequence shown here is derived from an EMBL/GenBank/DDBJ whole genome shotgun (WGS) entry which is preliminary data.</text>
</comment>
<dbReference type="GO" id="GO:0070628">
    <property type="term" value="F:proteasome binding"/>
    <property type="evidence" value="ECO:0007669"/>
    <property type="project" value="InterPro"/>
</dbReference>
<dbReference type="EMBL" id="PCHJ01000015">
    <property type="protein sequence ID" value="PKV09523.1"/>
    <property type="molecule type" value="Genomic_DNA"/>
</dbReference>
<feature type="compositionally biased region" description="Low complexity" evidence="5">
    <location>
        <begin position="1"/>
        <end position="17"/>
    </location>
</feature>
<dbReference type="Proteomes" id="UP000233731">
    <property type="component" value="Unassembled WGS sequence"/>
</dbReference>
<organism evidence="6 7">
    <name type="scientific">Bifidobacterium asteroides</name>
    <dbReference type="NCBI Taxonomy" id="1684"/>
    <lineage>
        <taxon>Bacteria</taxon>
        <taxon>Bacillati</taxon>
        <taxon>Actinomycetota</taxon>
        <taxon>Actinomycetes</taxon>
        <taxon>Bifidobacteriales</taxon>
        <taxon>Bifidobacteriaceae</taxon>
        <taxon>Bifidobacterium</taxon>
    </lineage>
</organism>
<dbReference type="UniPathway" id="UPA00997"/>
<accession>A0A2N3RAJ8</accession>
<dbReference type="NCBIfam" id="TIGR03687">
    <property type="entry name" value="pupylate_cterm"/>
    <property type="match status" value="1"/>
</dbReference>
<evidence type="ECO:0000256" key="2">
    <source>
        <dbReference type="ARBA" id="ARBA00010616"/>
    </source>
</evidence>
<dbReference type="Pfam" id="PF05639">
    <property type="entry name" value="Pup"/>
    <property type="match status" value="1"/>
</dbReference>
<dbReference type="InterPro" id="IPR008515">
    <property type="entry name" value="Ubiquitin-like_Pup"/>
</dbReference>
<evidence type="ECO:0000313" key="6">
    <source>
        <dbReference type="EMBL" id="PKV09523.1"/>
    </source>
</evidence>
<dbReference type="GO" id="GO:0070490">
    <property type="term" value="P:protein pupylation"/>
    <property type="evidence" value="ECO:0007669"/>
    <property type="project" value="InterPro"/>
</dbReference>
<evidence type="ECO:0000313" key="7">
    <source>
        <dbReference type="Proteomes" id="UP000233731"/>
    </source>
</evidence>
<dbReference type="GO" id="GO:0031386">
    <property type="term" value="F:protein tag activity"/>
    <property type="evidence" value="ECO:0007669"/>
    <property type="project" value="InterPro"/>
</dbReference>